<protein>
    <recommendedName>
        <fullName evidence="3">TPR repeat domain-containing protein</fullName>
    </recommendedName>
</protein>
<gene>
    <name evidence="4" type="ORF">O4J56_02360</name>
</gene>
<dbReference type="Proteomes" id="UP001527866">
    <property type="component" value="Unassembled WGS sequence"/>
</dbReference>
<dbReference type="RefSeq" id="WP_270683376.1">
    <property type="nucleotide sequence ID" value="NZ_JAQFWQ010000004.1"/>
</dbReference>
<evidence type="ECO:0000313" key="4">
    <source>
        <dbReference type="EMBL" id="MDA2809470.1"/>
    </source>
</evidence>
<evidence type="ECO:0000259" key="3">
    <source>
        <dbReference type="Pfam" id="PF23275"/>
    </source>
</evidence>
<keyword evidence="1" id="KW-0175">Coiled coil</keyword>
<feature type="region of interest" description="Disordered" evidence="2">
    <location>
        <begin position="806"/>
        <end position="857"/>
    </location>
</feature>
<accession>A0ABT4TXQ7</accession>
<feature type="coiled-coil region" evidence="1">
    <location>
        <begin position="83"/>
        <end position="110"/>
    </location>
</feature>
<comment type="caution">
    <text evidence="4">The sequence shown here is derived from an EMBL/GenBank/DDBJ whole genome shotgun (WGS) entry which is preliminary data.</text>
</comment>
<dbReference type="InterPro" id="IPR057037">
    <property type="entry name" value="TPR_rep_actino"/>
</dbReference>
<evidence type="ECO:0000313" key="5">
    <source>
        <dbReference type="Proteomes" id="UP001527866"/>
    </source>
</evidence>
<evidence type="ECO:0000256" key="1">
    <source>
        <dbReference type="SAM" id="Coils"/>
    </source>
</evidence>
<sequence>MHLLSFHYKSPDATSEDAKSAADEILELLGTITGSGEDVGTKFSDTAAEFTDMIASEIKTAGIYNASKWQSAAMAVIHAGGVANKWSSHLEDYKTAISNLKAEAEDAKTRYLGASGKTSDVDKIIKYNAEIRELNGRAGKAWAGLVEDSDGCSNLLRQGPTESAMKVLVAEGGIGWLPYNVLGAEMPIPVDASDGKKMGKEMEKYLDEDGKVIDDRYYEIVAALNAVNARALVLAKRGDNLSEKEIGFLQSFFEELEKLDSDPRTAANEGTGYSEGVLSIPERLSAMGAIDESGQIDDKWQGFIEGIGTGLLVLSDETLGGNFKYVPDSVANALYGPQSSYYLEKEGAEDLAFVHGEQYWREDMRNLSVILGESNDETQGGAKFSRELTATVGANIDTLMNDNNPGSPAWPEFHAPSEEQLESLVDVSTRNKSANHAILTGEGGTYETDTKDVLEGLFTYAWEDEGAAVSGLTDWISEDALSDLPSVRERAGEAAAGLVEQITSKDMFAKLVSTGETVTEQTPDGPITYENASFTALNPEVASSLGDIFVRYVDSFAFPTGQGDVAFEHSEGYDGDPQIRIAMEEQNSIDFMQFLMGDTETAAKTVDTANKYSTIMMDIGAASGEPGIAGERVGRLNGMMETALQNDALDRNMDLDEAKERKDNLVAMGPNVVADTASLYPPIGMGVKWAINFATGDIVDAVVEEAPHQSERETNIFDRQGMKTQSDLIVLDTAIESDSENIERMSEKDRETLKDAGILVPDSDGELHVELSENKLQELDAEEREDVDRAINRSLNLVQVKVEVPDSGAGSFTNSGRHYSDQYLDNFDRKKEDVQDKYGVSDEEYKEKKDAQSGWSW</sequence>
<organism evidence="4 5">
    <name type="scientific">Nocardiopsis endophytica</name>
    <dbReference type="NCBI Taxonomy" id="3018445"/>
    <lineage>
        <taxon>Bacteria</taxon>
        <taxon>Bacillati</taxon>
        <taxon>Actinomycetota</taxon>
        <taxon>Actinomycetes</taxon>
        <taxon>Streptosporangiales</taxon>
        <taxon>Nocardiopsidaceae</taxon>
        <taxon>Nocardiopsis</taxon>
    </lineage>
</organism>
<feature type="compositionally biased region" description="Basic and acidic residues" evidence="2">
    <location>
        <begin position="826"/>
        <end position="851"/>
    </location>
</feature>
<keyword evidence="5" id="KW-1185">Reference proteome</keyword>
<feature type="domain" description="TPR repeat" evidence="3">
    <location>
        <begin position="317"/>
        <end position="475"/>
    </location>
</feature>
<dbReference type="EMBL" id="JAQFWQ010000004">
    <property type="protein sequence ID" value="MDA2809470.1"/>
    <property type="molecule type" value="Genomic_DNA"/>
</dbReference>
<proteinExistence type="predicted"/>
<name>A0ABT4TXQ7_9ACTN</name>
<reference evidence="4 5" key="1">
    <citation type="submission" date="2023-01" db="EMBL/GenBank/DDBJ databases">
        <title>Draft genome sequence of Nocardiopsis sp. RSe5-2 isolated from halophytes.</title>
        <authorList>
            <person name="Duangmal K."/>
            <person name="Chantavorakit T."/>
        </authorList>
    </citation>
    <scope>NUCLEOTIDE SEQUENCE [LARGE SCALE GENOMIC DNA]</scope>
    <source>
        <strain evidence="4 5">RSe5-2</strain>
    </source>
</reference>
<dbReference type="Pfam" id="PF23275">
    <property type="entry name" value="TPR_23"/>
    <property type="match status" value="1"/>
</dbReference>
<evidence type="ECO:0000256" key="2">
    <source>
        <dbReference type="SAM" id="MobiDB-lite"/>
    </source>
</evidence>